<dbReference type="GO" id="GO:0004222">
    <property type="term" value="F:metalloendopeptidase activity"/>
    <property type="evidence" value="ECO:0007669"/>
    <property type="project" value="UniProtKB-UniRule"/>
</dbReference>
<evidence type="ECO:0000256" key="9">
    <source>
        <dbReference type="ARBA" id="ARBA00022833"/>
    </source>
</evidence>
<evidence type="ECO:0000256" key="14">
    <source>
        <dbReference type="ARBA" id="ARBA00023157"/>
    </source>
</evidence>
<dbReference type="EMBL" id="JAECZO010000140">
    <property type="protein sequence ID" value="KAK7198268.1"/>
    <property type="molecule type" value="Genomic_DNA"/>
</dbReference>
<evidence type="ECO:0000256" key="1">
    <source>
        <dbReference type="ARBA" id="ARBA00001249"/>
    </source>
</evidence>
<protein>
    <recommendedName>
        <fullName evidence="18">Leishmanolysin-like peptidase</fullName>
        <ecNumber evidence="18">3.4.24.-</ecNumber>
    </recommendedName>
</protein>
<sequence length="632" mass="65200">MPTHAPRTQRRSRALVAAAAAATSLALVSLLALSHATPVAASAAAGAIPLHVDLMPALPTEHEHIGCGFDAVEAKAAGTRISGISHVRSSSAPSDQRGAEAAAASAAWQPLRIRVFTDDLDDASRYCTAVGQSRRDFQGGSATCTADDVLTAAKKRTLKDLLVPAAIQLHQERLNVQRVSGNIVVGSSIASDSLCGQFSIPAAHTRAGVSDADFILYLAAGPTSGNVIAWATTCQYFSDGRPSVGIANVSPKYIAADPQTVRVITHELLHALGFSINTFSARGMVSFERLRGKGVTPVISSDNVVAKAKAQYGCGTQAFMELEDMGGRGTAYSHWKRRSAKDELMAGISGVGYYTALTIAAMEDMGFYKGNYAQAEQMSFGQGAGCSLTTDKCLTSGVSSFPSMFCASATGDMSCTTDHRALGYCYVGRYNAALPTYFRYFADATLGGGDSLMDYCPYTQAYLNTNCSTNTGVLLGNTYGIASRCLNTPAGFVQGGYYVKSQLAICADVRCDATTYAVRVAGATAYTACTPGSNITLATLDSNFTSGYLVCPSYDAVCSGQVNASEYERISSVAAVDAGALAGPGLGLAPVPAHAATATATVAEASVDAARGTLAAAAAAAAAVVVALLAAA</sequence>
<comment type="cofactor">
    <cofactor evidence="17 18">
        <name>Zn(2+)</name>
        <dbReference type="ChEBI" id="CHEBI:29105"/>
    </cofactor>
    <text evidence="17 18">Binds 1 zinc ion per subunit.</text>
</comment>
<dbReference type="Gene3D" id="2.30.34.10">
    <property type="entry name" value="Leishmanolysin domain 4"/>
    <property type="match status" value="1"/>
</dbReference>
<dbReference type="PANTHER" id="PTHR10942">
    <property type="entry name" value="LEISHMANOLYSIN-LIKE PEPTIDASE"/>
    <property type="match status" value="1"/>
</dbReference>
<dbReference type="FunFam" id="3.90.132.10:FF:000001">
    <property type="entry name" value="leishmanolysin-like peptidase isoform X2"/>
    <property type="match status" value="1"/>
</dbReference>
<evidence type="ECO:0000256" key="10">
    <source>
        <dbReference type="ARBA" id="ARBA00022889"/>
    </source>
</evidence>
<evidence type="ECO:0000256" key="7">
    <source>
        <dbReference type="ARBA" id="ARBA00022729"/>
    </source>
</evidence>
<dbReference type="Pfam" id="PF01457">
    <property type="entry name" value="Peptidase_M8"/>
    <property type="match status" value="1"/>
</dbReference>
<dbReference type="GO" id="GO:0005737">
    <property type="term" value="C:cytoplasm"/>
    <property type="evidence" value="ECO:0007669"/>
    <property type="project" value="TreeGrafter"/>
</dbReference>
<dbReference type="InterPro" id="IPR001577">
    <property type="entry name" value="Peptidase_M8"/>
</dbReference>
<evidence type="ECO:0000256" key="6">
    <source>
        <dbReference type="ARBA" id="ARBA00022723"/>
    </source>
</evidence>
<dbReference type="GO" id="GO:0006508">
    <property type="term" value="P:proteolysis"/>
    <property type="evidence" value="ECO:0007669"/>
    <property type="project" value="UniProtKB-KW"/>
</dbReference>
<evidence type="ECO:0000313" key="20">
    <source>
        <dbReference type="Proteomes" id="UP001430356"/>
    </source>
</evidence>
<dbReference type="PROSITE" id="PS51318">
    <property type="entry name" value="TAT"/>
    <property type="match status" value="1"/>
</dbReference>
<proteinExistence type="inferred from homology"/>
<dbReference type="AlphaFoldDB" id="A0AAW0EW77"/>
<keyword evidence="12" id="KW-0472">Membrane</keyword>
<keyword evidence="7" id="KW-0732">Signal</keyword>
<keyword evidence="10" id="KW-0130">Cell adhesion</keyword>
<dbReference type="Gene3D" id="3.90.132.10">
    <property type="entry name" value="Leishmanolysin , domain 2"/>
    <property type="match status" value="1"/>
</dbReference>
<dbReference type="InterPro" id="IPR006311">
    <property type="entry name" value="TAT_signal"/>
</dbReference>
<dbReference type="FunFam" id="3.10.170.20:FF:000005">
    <property type="entry name" value="MSP-A1 surface protease homolog"/>
    <property type="match status" value="1"/>
</dbReference>
<dbReference type="Gene3D" id="2.10.55.10">
    <property type="entry name" value="Leishmanolysin domain 3"/>
    <property type="match status" value="1"/>
</dbReference>
<evidence type="ECO:0000256" key="4">
    <source>
        <dbReference type="ARBA" id="ARBA00005860"/>
    </source>
</evidence>
<keyword evidence="15" id="KW-0325">Glycoprotein</keyword>
<name>A0AAW0EW77_9TRYP</name>
<evidence type="ECO:0000313" key="19">
    <source>
        <dbReference type="EMBL" id="KAK7198268.1"/>
    </source>
</evidence>
<dbReference type="GO" id="GO:0046872">
    <property type="term" value="F:metal ion binding"/>
    <property type="evidence" value="ECO:0007669"/>
    <property type="project" value="UniProtKB-KW"/>
</dbReference>
<evidence type="ECO:0000256" key="16">
    <source>
        <dbReference type="PIRSR" id="PIRSR601577-1"/>
    </source>
</evidence>
<evidence type="ECO:0000256" key="8">
    <source>
        <dbReference type="ARBA" id="ARBA00022801"/>
    </source>
</evidence>
<dbReference type="GO" id="GO:0007155">
    <property type="term" value="P:cell adhesion"/>
    <property type="evidence" value="ECO:0007669"/>
    <property type="project" value="UniProtKB-KW"/>
</dbReference>
<comment type="similarity">
    <text evidence="4 18">Belongs to the peptidase M8 family.</text>
</comment>
<evidence type="ECO:0000256" key="3">
    <source>
        <dbReference type="ARBA" id="ARBA00004370"/>
    </source>
</evidence>
<evidence type="ECO:0000256" key="18">
    <source>
        <dbReference type="RuleBase" id="RU366077"/>
    </source>
</evidence>
<evidence type="ECO:0000256" key="2">
    <source>
        <dbReference type="ARBA" id="ARBA00003364"/>
    </source>
</evidence>
<keyword evidence="5 18" id="KW-0645">Protease</keyword>
<gene>
    <name evidence="19" type="ORF">NESM_000784300</name>
</gene>
<keyword evidence="6 17" id="KW-0479">Metal-binding</keyword>
<organism evidence="19 20">
    <name type="scientific">Novymonas esmeraldas</name>
    <dbReference type="NCBI Taxonomy" id="1808958"/>
    <lineage>
        <taxon>Eukaryota</taxon>
        <taxon>Discoba</taxon>
        <taxon>Euglenozoa</taxon>
        <taxon>Kinetoplastea</taxon>
        <taxon>Metakinetoplastina</taxon>
        <taxon>Trypanosomatida</taxon>
        <taxon>Trypanosomatidae</taxon>
        <taxon>Novymonas</taxon>
    </lineage>
</organism>
<dbReference type="PRINTS" id="PR00782">
    <property type="entry name" value="LSHMANOLYSIN"/>
</dbReference>
<keyword evidence="11 17" id="KW-0482">Metalloprotease</keyword>
<dbReference type="GO" id="GO:0016020">
    <property type="term" value="C:membrane"/>
    <property type="evidence" value="ECO:0007669"/>
    <property type="project" value="UniProtKB-SubCell"/>
</dbReference>
<evidence type="ECO:0000256" key="13">
    <source>
        <dbReference type="ARBA" id="ARBA00023145"/>
    </source>
</evidence>
<evidence type="ECO:0000256" key="12">
    <source>
        <dbReference type="ARBA" id="ARBA00023136"/>
    </source>
</evidence>
<feature type="active site" evidence="16">
    <location>
        <position position="267"/>
    </location>
</feature>
<keyword evidence="9 17" id="KW-0862">Zinc</keyword>
<accession>A0AAW0EW77</accession>
<comment type="subcellular location">
    <subcellularLocation>
        <location evidence="3">Membrane</location>
    </subcellularLocation>
</comment>
<reference evidence="19 20" key="1">
    <citation type="journal article" date="2021" name="MBio">
        <title>A New Model Trypanosomatid, Novymonas esmeraldas: Genomic Perception of Its 'Candidatus Pandoraea novymonadis' Endosymbiont.</title>
        <authorList>
            <person name="Zakharova A."/>
            <person name="Saura A."/>
            <person name="Butenko A."/>
            <person name="Podesvova L."/>
            <person name="Warmusova S."/>
            <person name="Kostygov A.Y."/>
            <person name="Nenarokova A."/>
            <person name="Lukes J."/>
            <person name="Opperdoes F.R."/>
            <person name="Yurchenko V."/>
        </authorList>
    </citation>
    <scope>NUCLEOTIDE SEQUENCE [LARGE SCALE GENOMIC DNA]</scope>
    <source>
        <strain evidence="19 20">E262AT.01</strain>
    </source>
</reference>
<keyword evidence="13" id="KW-0865">Zymogen</keyword>
<keyword evidence="14" id="KW-1015">Disulfide bond</keyword>
<dbReference type="EC" id="3.4.24.-" evidence="18"/>
<evidence type="ECO:0000256" key="11">
    <source>
        <dbReference type="ARBA" id="ARBA00023049"/>
    </source>
</evidence>
<dbReference type="Gene3D" id="3.10.170.20">
    <property type="match status" value="1"/>
</dbReference>
<feature type="binding site" evidence="17">
    <location>
        <position position="270"/>
    </location>
    <ligand>
        <name>Zn(2+)</name>
        <dbReference type="ChEBI" id="CHEBI:29105"/>
        <note>catalytic</note>
    </ligand>
</feature>
<keyword evidence="20" id="KW-1185">Reference proteome</keyword>
<comment type="function">
    <text evidence="2">Has an integral role during the infection of macrophages in the mammalian host.</text>
</comment>
<dbReference type="PANTHER" id="PTHR10942:SF0">
    <property type="entry name" value="LEISHMANOLYSIN-LIKE PEPTIDASE"/>
    <property type="match status" value="1"/>
</dbReference>
<comment type="caution">
    <text evidence="19">The sequence shown here is derived from an EMBL/GenBank/DDBJ whole genome shotgun (WGS) entry which is preliminary data.</text>
</comment>
<comment type="catalytic activity">
    <reaction evidence="1">
        <text>Preference for hydrophobic residues at P1 and P1' and basic residues at P2' and P3'. A model nonapeptide is cleaved at -Ala-Tyr-|-Leu-Lys-Lys-.</text>
        <dbReference type="EC" id="3.4.24.36"/>
    </reaction>
</comment>
<evidence type="ECO:0000256" key="17">
    <source>
        <dbReference type="PIRSR" id="PIRSR601577-2"/>
    </source>
</evidence>
<evidence type="ECO:0000256" key="5">
    <source>
        <dbReference type="ARBA" id="ARBA00022670"/>
    </source>
</evidence>
<feature type="binding site" evidence="17">
    <location>
        <position position="334"/>
    </location>
    <ligand>
        <name>Zn(2+)</name>
        <dbReference type="ChEBI" id="CHEBI:29105"/>
        <note>catalytic</note>
    </ligand>
</feature>
<evidence type="ECO:0000256" key="15">
    <source>
        <dbReference type="ARBA" id="ARBA00023180"/>
    </source>
</evidence>
<dbReference type="Proteomes" id="UP001430356">
    <property type="component" value="Unassembled WGS sequence"/>
</dbReference>
<dbReference type="SUPFAM" id="SSF55486">
    <property type="entry name" value="Metalloproteases ('zincins'), catalytic domain"/>
    <property type="match status" value="1"/>
</dbReference>
<feature type="binding site" evidence="17">
    <location>
        <position position="266"/>
    </location>
    <ligand>
        <name>Zn(2+)</name>
        <dbReference type="ChEBI" id="CHEBI:29105"/>
        <note>catalytic</note>
    </ligand>
</feature>
<keyword evidence="8 18" id="KW-0378">Hydrolase</keyword>